<organism evidence="3">
    <name type="scientific">Microviridae sp. ct2x44</name>
    <dbReference type="NCBI Taxonomy" id="2824984"/>
    <lineage>
        <taxon>Viruses</taxon>
        <taxon>Monodnaviria</taxon>
        <taxon>Sangervirae</taxon>
        <taxon>Phixviricota</taxon>
        <taxon>Malgrandaviricetes</taxon>
        <taxon>Petitvirales</taxon>
        <taxon>Microviridae</taxon>
    </lineage>
</organism>
<keyword evidence="2" id="KW-0812">Transmembrane</keyword>
<accession>A0A8S5V7D4</accession>
<dbReference type="EMBL" id="BK016211">
    <property type="protein sequence ID" value="DAG02555.1"/>
    <property type="molecule type" value="Genomic_DNA"/>
</dbReference>
<reference evidence="3" key="1">
    <citation type="journal article" date="2021" name="Proc. Natl. Acad. Sci. U.S.A.">
        <title>A Catalog of Tens of Thousands of Viruses from Human Metagenomes Reveals Hidden Associations with Chronic Diseases.</title>
        <authorList>
            <person name="Tisza M.J."/>
            <person name="Buck C.B."/>
        </authorList>
    </citation>
    <scope>NUCLEOTIDE SEQUENCE</scope>
    <source>
        <strain evidence="3">Ct2x44</strain>
    </source>
</reference>
<sequence>MLLIALLHLTNYCVMLISKCMLCRTWIVMVYLINFLFIMRDFAYKNSDFIEDDYIPELAENHPCYQQSVYDTVMYDETPDGDLIQCDMTQILLNQEKYRRLLGDMNVQNILAQMHPTQSTVMDSMTDEERFSCVISRHCQTMSERQAVLQQLSNEKSELTKYAQAMLAEQQSAPDSSSAPDTSAQ</sequence>
<evidence type="ECO:0000256" key="2">
    <source>
        <dbReference type="SAM" id="Phobius"/>
    </source>
</evidence>
<evidence type="ECO:0000256" key="1">
    <source>
        <dbReference type="SAM" id="MobiDB-lite"/>
    </source>
</evidence>
<name>A0A8S5V7D4_9VIRU</name>
<feature type="region of interest" description="Disordered" evidence="1">
    <location>
        <begin position="166"/>
        <end position="185"/>
    </location>
</feature>
<evidence type="ECO:0000313" key="3">
    <source>
        <dbReference type="EMBL" id="DAG02555.1"/>
    </source>
</evidence>
<keyword evidence="2" id="KW-1133">Transmembrane helix</keyword>
<protein>
    <submittedName>
        <fullName evidence="3">Uncharacterized protein</fullName>
    </submittedName>
</protein>
<feature type="compositionally biased region" description="Low complexity" evidence="1">
    <location>
        <begin position="170"/>
        <end position="185"/>
    </location>
</feature>
<feature type="transmembrane region" description="Helical" evidence="2">
    <location>
        <begin position="25"/>
        <end position="43"/>
    </location>
</feature>
<proteinExistence type="predicted"/>
<keyword evidence="2" id="KW-0472">Membrane</keyword>